<keyword evidence="1" id="KW-1133">Transmembrane helix</keyword>
<proteinExistence type="predicted"/>
<feature type="transmembrane region" description="Helical" evidence="1">
    <location>
        <begin position="29"/>
        <end position="48"/>
    </location>
</feature>
<protein>
    <submittedName>
        <fullName evidence="3">Uncharacterized protein</fullName>
    </submittedName>
</protein>
<dbReference type="AlphaFoldDB" id="A0A0M3HLV4"/>
<dbReference type="Proteomes" id="UP000036681">
    <property type="component" value="Unplaced"/>
</dbReference>
<keyword evidence="1" id="KW-0472">Membrane</keyword>
<accession>A0A0M3HLV4</accession>
<organism evidence="2 3">
    <name type="scientific">Ascaris lumbricoides</name>
    <name type="common">Giant roundworm</name>
    <dbReference type="NCBI Taxonomy" id="6252"/>
    <lineage>
        <taxon>Eukaryota</taxon>
        <taxon>Metazoa</taxon>
        <taxon>Ecdysozoa</taxon>
        <taxon>Nematoda</taxon>
        <taxon>Chromadorea</taxon>
        <taxon>Rhabditida</taxon>
        <taxon>Spirurina</taxon>
        <taxon>Ascaridomorpha</taxon>
        <taxon>Ascaridoidea</taxon>
        <taxon>Ascarididae</taxon>
        <taxon>Ascaris</taxon>
    </lineage>
</organism>
<name>A0A0M3HLV4_ASCLU</name>
<evidence type="ECO:0000313" key="3">
    <source>
        <dbReference type="WBParaSite" id="ALUE_0000249901-mRNA-1"/>
    </source>
</evidence>
<evidence type="ECO:0000313" key="2">
    <source>
        <dbReference type="Proteomes" id="UP000036681"/>
    </source>
</evidence>
<keyword evidence="1" id="KW-0812">Transmembrane</keyword>
<sequence length="58" mass="6508">MCQCDSCMNAHGNVSSCFVSWCRTFRSRCCFVVPMQLAIAVILTMSFIGKNTLLLKIQ</sequence>
<dbReference type="WBParaSite" id="ALUE_0000249901-mRNA-1">
    <property type="protein sequence ID" value="ALUE_0000249901-mRNA-1"/>
    <property type="gene ID" value="ALUE_0000249901"/>
</dbReference>
<keyword evidence="2" id="KW-1185">Reference proteome</keyword>
<evidence type="ECO:0000256" key="1">
    <source>
        <dbReference type="SAM" id="Phobius"/>
    </source>
</evidence>
<reference evidence="3" key="1">
    <citation type="submission" date="2017-02" db="UniProtKB">
        <authorList>
            <consortium name="WormBaseParasite"/>
        </authorList>
    </citation>
    <scope>IDENTIFICATION</scope>
</reference>